<dbReference type="AlphaFoldDB" id="A0A8S3YXP2"/>
<evidence type="ECO:0000313" key="5">
    <source>
        <dbReference type="EMBL" id="CAG5119026.1"/>
    </source>
</evidence>
<feature type="signal peptide" evidence="4">
    <location>
        <begin position="1"/>
        <end position="16"/>
    </location>
</feature>
<evidence type="ECO:0000256" key="1">
    <source>
        <dbReference type="ARBA" id="ARBA00004613"/>
    </source>
</evidence>
<accession>A0A8S3YXP2</accession>
<dbReference type="Proteomes" id="UP000678393">
    <property type="component" value="Unassembled WGS sequence"/>
</dbReference>
<dbReference type="InterPro" id="IPR011042">
    <property type="entry name" value="6-blade_b-propeller_TolB-like"/>
</dbReference>
<dbReference type="EMBL" id="CAJHNH020000646">
    <property type="protein sequence ID" value="CAG5119026.1"/>
    <property type="molecule type" value="Genomic_DNA"/>
</dbReference>
<keyword evidence="4" id="KW-0732">Signal</keyword>
<reference evidence="5" key="1">
    <citation type="submission" date="2021-04" db="EMBL/GenBank/DDBJ databases">
        <authorList>
            <consortium name="Molecular Ecology Group"/>
        </authorList>
    </citation>
    <scope>NUCLEOTIDE SEQUENCE</scope>
</reference>
<organism evidence="5 6">
    <name type="scientific">Candidula unifasciata</name>
    <dbReference type="NCBI Taxonomy" id="100452"/>
    <lineage>
        <taxon>Eukaryota</taxon>
        <taxon>Metazoa</taxon>
        <taxon>Spiralia</taxon>
        <taxon>Lophotrochozoa</taxon>
        <taxon>Mollusca</taxon>
        <taxon>Gastropoda</taxon>
        <taxon>Heterobranchia</taxon>
        <taxon>Euthyneura</taxon>
        <taxon>Panpulmonata</taxon>
        <taxon>Eupulmonata</taxon>
        <taxon>Stylommatophora</taxon>
        <taxon>Helicina</taxon>
        <taxon>Helicoidea</taxon>
        <taxon>Geomitridae</taxon>
        <taxon>Candidula</taxon>
    </lineage>
</organism>
<gene>
    <name evidence="5" type="ORF">CUNI_LOCUS4584</name>
</gene>
<keyword evidence="3" id="KW-0964">Secreted</keyword>
<name>A0A8S3YXP2_9EUPU</name>
<evidence type="ECO:0000256" key="3">
    <source>
        <dbReference type="ARBA" id="ARBA00022525"/>
    </source>
</evidence>
<comment type="caution">
    <text evidence="5">The sequence shown here is derived from an EMBL/GenBank/DDBJ whole genome shotgun (WGS) entry which is preliminary data.</text>
</comment>
<dbReference type="InterPro" id="IPR017996">
    <property type="entry name" value="MRJP/yellow-related"/>
</dbReference>
<proteinExistence type="inferred from homology"/>
<evidence type="ECO:0000256" key="4">
    <source>
        <dbReference type="SAM" id="SignalP"/>
    </source>
</evidence>
<comment type="subcellular location">
    <subcellularLocation>
        <location evidence="1">Secreted</location>
    </subcellularLocation>
</comment>
<evidence type="ECO:0000256" key="2">
    <source>
        <dbReference type="ARBA" id="ARBA00009127"/>
    </source>
</evidence>
<sequence length="431" mass="47625">MITTAMFPLIFGLVSSLVILSYIGQGDSAGSSSGQGEIMYEWLVVEYDWPSETMRRQFEADCRYNASHNLISGIKTYKLLKNRCCINITVFLFSLRGQVYLSVPRLKYTTGVPSTLNKVIQKGNQSVLTPFPDWASQELGNCSALQCAMSMEVDPITGYMYVIDPGRSGIFGDISGQPPPVICPPKLVVYNLNDGSLVRSHDFPEDLVSNKTNFLNDIVIDRGSPTSKSAKWVYITDAVDSKLIHESMDYEEGDGSNITVNGISYILKTPIDGLAMSSDFEYVYYCALGKKGADFGSKVRLVGEKASQTGGMTYATDNLYYGALTKNSVYKWEIKTETEILKDDEKLEWPDSFTVDEDGFLWFTACRAQLFLLGGIDFSGVKGANFRVWRVSISENGYLAPRVGQLRGGNGVCSWSGALVNVIPALVLAWR</sequence>
<dbReference type="PANTHER" id="PTHR10009:SF18">
    <property type="entry name" value="PROTEIN YELLOW-LIKE PROTEIN"/>
    <property type="match status" value="1"/>
</dbReference>
<dbReference type="PANTHER" id="PTHR10009">
    <property type="entry name" value="PROTEIN YELLOW-RELATED"/>
    <property type="match status" value="1"/>
</dbReference>
<comment type="similarity">
    <text evidence="2">Belongs to the major royal jelly protein family.</text>
</comment>
<dbReference type="SUPFAM" id="SSF63825">
    <property type="entry name" value="YWTD domain"/>
    <property type="match status" value="1"/>
</dbReference>
<evidence type="ECO:0000313" key="6">
    <source>
        <dbReference type="Proteomes" id="UP000678393"/>
    </source>
</evidence>
<dbReference type="Pfam" id="PF03022">
    <property type="entry name" value="MRJP"/>
    <property type="match status" value="2"/>
</dbReference>
<dbReference type="GO" id="GO:0005576">
    <property type="term" value="C:extracellular region"/>
    <property type="evidence" value="ECO:0007669"/>
    <property type="project" value="UniProtKB-SubCell"/>
</dbReference>
<keyword evidence="6" id="KW-1185">Reference proteome</keyword>
<feature type="chain" id="PRO_5035789072" evidence="4">
    <location>
        <begin position="17"/>
        <end position="431"/>
    </location>
</feature>
<dbReference type="OrthoDB" id="9977471at2759"/>
<protein>
    <submittedName>
        <fullName evidence="5">Uncharacterized protein</fullName>
    </submittedName>
</protein>
<dbReference type="Gene3D" id="2.120.10.30">
    <property type="entry name" value="TolB, C-terminal domain"/>
    <property type="match status" value="1"/>
</dbReference>